<evidence type="ECO:0000256" key="1">
    <source>
        <dbReference type="ARBA" id="ARBA00004123"/>
    </source>
</evidence>
<dbReference type="GO" id="GO:0003714">
    <property type="term" value="F:transcription corepressor activity"/>
    <property type="evidence" value="ECO:0007669"/>
    <property type="project" value="TreeGrafter"/>
</dbReference>
<dbReference type="InterPro" id="IPR004170">
    <property type="entry name" value="WWE_dom"/>
</dbReference>
<evidence type="ECO:0000256" key="2">
    <source>
        <dbReference type="ARBA" id="ARBA00022676"/>
    </source>
</evidence>
<dbReference type="Pfam" id="PF02825">
    <property type="entry name" value="WWE"/>
    <property type="match status" value="1"/>
</dbReference>
<feature type="domain" description="Macro" evidence="12">
    <location>
        <begin position="1007"/>
        <end position="1181"/>
    </location>
</feature>
<feature type="domain" description="WWE" evidence="10">
    <location>
        <begin position="1327"/>
        <end position="1405"/>
    </location>
</feature>
<dbReference type="SUPFAM" id="SSF56399">
    <property type="entry name" value="ADP-ribosylation"/>
    <property type="match status" value="1"/>
</dbReference>
<dbReference type="SMART" id="SM00506">
    <property type="entry name" value="A1pp"/>
    <property type="match status" value="2"/>
</dbReference>
<organism evidence="13 14">
    <name type="scientific">Mugilogobius chulae</name>
    <name type="common">yellowstripe goby</name>
    <dbReference type="NCBI Taxonomy" id="88201"/>
    <lineage>
        <taxon>Eukaryota</taxon>
        <taxon>Metazoa</taxon>
        <taxon>Chordata</taxon>
        <taxon>Craniata</taxon>
        <taxon>Vertebrata</taxon>
        <taxon>Euteleostomi</taxon>
        <taxon>Actinopterygii</taxon>
        <taxon>Neopterygii</taxon>
        <taxon>Teleostei</taxon>
        <taxon>Neoteleostei</taxon>
        <taxon>Acanthomorphata</taxon>
        <taxon>Gobiaria</taxon>
        <taxon>Gobiiformes</taxon>
        <taxon>Gobioidei</taxon>
        <taxon>Gobiidae</taxon>
        <taxon>Gobionellinae</taxon>
        <taxon>Mugilogobius</taxon>
    </lineage>
</organism>
<evidence type="ECO:0000256" key="9">
    <source>
        <dbReference type="SAM" id="MobiDB-lite"/>
    </source>
</evidence>
<dbReference type="SUPFAM" id="SSF52949">
    <property type="entry name" value="Macro domain-like"/>
    <property type="match status" value="3"/>
</dbReference>
<feature type="domain" description="PARP catalytic" evidence="11">
    <location>
        <begin position="1414"/>
        <end position="1609"/>
    </location>
</feature>
<gene>
    <name evidence="13" type="ORF">WMY93_015078</name>
</gene>
<feature type="domain" description="Macro" evidence="12">
    <location>
        <begin position="796"/>
        <end position="985"/>
    </location>
</feature>
<keyword evidence="8" id="KW-0175">Coiled coil</keyword>
<evidence type="ECO:0000256" key="6">
    <source>
        <dbReference type="ARBA" id="ARBA00024347"/>
    </source>
</evidence>
<evidence type="ECO:0000256" key="8">
    <source>
        <dbReference type="SAM" id="Coils"/>
    </source>
</evidence>
<dbReference type="CDD" id="cd01439">
    <property type="entry name" value="TCCD_inducible_PARP_like"/>
    <property type="match status" value="1"/>
</dbReference>
<feature type="coiled-coil region" evidence="8">
    <location>
        <begin position="392"/>
        <end position="419"/>
    </location>
</feature>
<dbReference type="EMBL" id="JBBPFD010000010">
    <property type="protein sequence ID" value="KAK7910394.1"/>
    <property type="molecule type" value="Genomic_DNA"/>
</dbReference>
<keyword evidence="3 7" id="KW-0808">Transferase</keyword>
<dbReference type="GO" id="GO:0003950">
    <property type="term" value="F:NAD+ poly-ADP-ribosyltransferase activity"/>
    <property type="evidence" value="ECO:0007669"/>
    <property type="project" value="UniProtKB-UniRule"/>
</dbReference>
<keyword evidence="2 7" id="KW-0328">Glycosyltransferase</keyword>
<dbReference type="GO" id="GO:1990404">
    <property type="term" value="F:NAD+-protein mono-ADP-ribosyltransferase activity"/>
    <property type="evidence" value="ECO:0007669"/>
    <property type="project" value="TreeGrafter"/>
</dbReference>
<dbReference type="Proteomes" id="UP001460270">
    <property type="component" value="Unassembled WGS sequence"/>
</dbReference>
<dbReference type="EC" id="2.4.2.-" evidence="7"/>
<dbReference type="FunFam" id="3.90.228.10:FF:000008">
    <property type="entry name" value="Poly [ADP-ribose] polymerase"/>
    <property type="match status" value="1"/>
</dbReference>
<keyword evidence="14" id="KW-1185">Reference proteome</keyword>
<keyword evidence="5" id="KW-0539">Nucleus</keyword>
<dbReference type="Gene3D" id="3.40.220.10">
    <property type="entry name" value="Leucine Aminopeptidase, subunit E, domain 1"/>
    <property type="match status" value="3"/>
</dbReference>
<dbReference type="InterPro" id="IPR002589">
    <property type="entry name" value="Macro_dom"/>
</dbReference>
<comment type="subcellular location">
    <subcellularLocation>
        <location evidence="1">Nucleus</location>
    </subcellularLocation>
</comment>
<dbReference type="GO" id="GO:0005737">
    <property type="term" value="C:cytoplasm"/>
    <property type="evidence" value="ECO:0007669"/>
    <property type="project" value="TreeGrafter"/>
</dbReference>
<comment type="similarity">
    <text evidence="6">Belongs to the ARTD/PARP family.</text>
</comment>
<dbReference type="Pfam" id="PF23222">
    <property type="entry name" value="RRM_PARP14_1"/>
    <property type="match status" value="1"/>
</dbReference>
<evidence type="ECO:0000259" key="12">
    <source>
        <dbReference type="PROSITE" id="PS51154"/>
    </source>
</evidence>
<feature type="region of interest" description="Disordered" evidence="9">
    <location>
        <begin position="1560"/>
        <end position="1579"/>
    </location>
</feature>
<dbReference type="PROSITE" id="PS50918">
    <property type="entry name" value="WWE"/>
    <property type="match status" value="1"/>
</dbReference>
<dbReference type="Pfam" id="PF23084">
    <property type="entry name" value="KH_PARP14_1"/>
    <property type="match status" value="1"/>
</dbReference>
<feature type="domain" description="Macro" evidence="12">
    <location>
        <begin position="594"/>
        <end position="778"/>
    </location>
</feature>
<dbReference type="Gene3D" id="3.30.70.330">
    <property type="match status" value="1"/>
</dbReference>
<dbReference type="InterPro" id="IPR012677">
    <property type="entry name" value="Nucleotide-bd_a/b_plait_sf"/>
</dbReference>
<dbReference type="PROSITE" id="PS51059">
    <property type="entry name" value="PARP_CATALYTIC"/>
    <property type="match status" value="1"/>
</dbReference>
<accession>A0AAW0NXB6</accession>
<dbReference type="InterPro" id="IPR052056">
    <property type="entry name" value="Mono-ARTD/PARP"/>
</dbReference>
<dbReference type="InterPro" id="IPR043472">
    <property type="entry name" value="Macro_dom-like"/>
</dbReference>
<comment type="caution">
    <text evidence="13">The sequence shown here is derived from an EMBL/GenBank/DDBJ whole genome shotgun (WGS) entry which is preliminary data.</text>
</comment>
<name>A0AAW0NXB6_9GOBI</name>
<evidence type="ECO:0000313" key="14">
    <source>
        <dbReference type="Proteomes" id="UP001460270"/>
    </source>
</evidence>
<dbReference type="PANTHER" id="PTHR14453:SF107">
    <property type="entry name" value="POLY [ADP-RIBOSE] POLYMERASE"/>
    <property type="match status" value="1"/>
</dbReference>
<dbReference type="GO" id="GO:0070212">
    <property type="term" value="P:protein poly-ADP-ribosylation"/>
    <property type="evidence" value="ECO:0007669"/>
    <property type="project" value="TreeGrafter"/>
</dbReference>
<dbReference type="SUPFAM" id="SSF117839">
    <property type="entry name" value="WWE domain"/>
    <property type="match status" value="1"/>
</dbReference>
<dbReference type="Gene3D" id="3.90.228.10">
    <property type="match status" value="1"/>
</dbReference>
<proteinExistence type="inferred from homology"/>
<evidence type="ECO:0000256" key="3">
    <source>
        <dbReference type="ARBA" id="ARBA00022679"/>
    </source>
</evidence>
<dbReference type="GO" id="GO:0005634">
    <property type="term" value="C:nucleus"/>
    <property type="evidence" value="ECO:0007669"/>
    <property type="project" value="UniProtKB-SubCell"/>
</dbReference>
<evidence type="ECO:0000259" key="10">
    <source>
        <dbReference type="PROSITE" id="PS50918"/>
    </source>
</evidence>
<dbReference type="PANTHER" id="PTHR14453">
    <property type="entry name" value="PARP/ZINC FINGER CCCH TYPE DOMAIN CONTAINING PROTEIN"/>
    <property type="match status" value="1"/>
</dbReference>
<protein>
    <recommendedName>
        <fullName evidence="7">Poly [ADP-ribose] polymerase</fullName>
        <shortName evidence="7">PARP</shortName>
        <ecNumber evidence="7">2.4.2.-</ecNumber>
    </recommendedName>
</protein>
<evidence type="ECO:0000256" key="4">
    <source>
        <dbReference type="ARBA" id="ARBA00023027"/>
    </source>
</evidence>
<sequence>MMFRSNRNLLHFNGLTMSGPQSHPVFFDCEEIDDDQRKKIQNYFQIRRKSGGGECTVTNVSDQVYRVDFKDKQAQQRVLEKHEHRLEVAGSLLVLMVRGVPGFSAQGLVSSSAVSSPKQDLKSSPLHHSSSAPALLSSGEEHTVQVNPYLLQFLRDNATASKELNSELQSLQSSARFCPENETAIVKSLIHFDDAELIKTWKTEVESVFEKIKAKYNCHFVCEAELRALLLKSCNTCQEEKNVKVYSEADLAVVVGTQSDIDARLIHAKDCHVKIRGSSFGQKQTRKRRFDKAKFHLLCNEILESLAKVVPNLLVTGEEEEGQLVFDGTVEEIKKAYDIIDDKEKKVKEVTISDVSKHFLTFLIKAYGCGKSLSDFLGNAKTVAIELKPTKIKIFSLSVKEIEQTVKALKEKFKEEQMEIPNVFEVPGELQNCLKAEEKELNKTGHNVYVVFVKNCVILLGHVKEVKELHGVVTEFILDQSNVEDRVQVPFPDVAQKLAELLTLNGIDFAGVTFEPLQSGFVALEGPSSAVIQARNKLTPFLQSLVKENIMVDKPGALRYFKSENGAEKLLEVASSHKCLVQLDEATTASQEEEVVGRYILKHGIQVIVYLGDITKQEADALVNAANEDLRHHGGVASALCKAGGPEVQKESYDLVKSQGKINTGETVMTSGGKLKCKKLLHAVGPEKHKAGGRERIILEETVMETLVKAESLNFASIALPCISSGLFGVPVDVCSEAIVSAVRAFGAVEGRRLSKITLIDKRREVVQTLKAACDKLLVDISAGEAQGGAGSEEQTGAASTGSEQSVRVEIIQGTLENQQVQCLVCPMLGHQPTSVRVGKALENVAGGDALMMRFNQSSGGATLPGSIVLVEGVPGLLTNAIIFLNLLNYTSQQQERAKQVLKESIRSVLSRCESRGFSSVAFPVLGAGGILKFPNNMAALILLQEIQMFEQKRTTNTPFQIRIVIHPNDKDGSKAFQAAQENVHLKGFTNDANPNNASFYRQVPSSPSEVSALMGEVKVQLVQGDIIQEKSDVIVNSTGFKNISDPAGVCKAILTAAGPNVQAELRRVFGSADHMCTTGAGLLGCKEIVHIQTDSDQKGFNKTCKKVLKLCESKGFTSVSFPAINTGIGQMNHDAASKAMLNALATAITELKPKSVSQIRIVILLQPIFNAFRAELESRLGQVAPPQNLKGKLRNILKSKKSRANISPTKPQPAVFSVISCSSTSIPALTQALESLVQQQLVEREFELRELCRLTEMEVAAIQAKARSFGVSLDHSIRQSTSVGKSDAKNRADSGEKVVVLKGLKEDVLVVADLVNRAIKNALSEDLQEKEEERLAQTVEWMYLGEGEDWESFDLKQNYILENAKEKQEVFVREMEIKGNKVEVNLVSLEATDRKTGKKYKIKRCETDTDIELPGHWNPMAGEKYKKVEVDPATQEYQDIVRGFRQTAKHTIHKIERVQNLYLWSSFFVMRQKMLAKNGPAEVGERCLYHGTSAEVASCIERGHFDRCYAGNANAALYGKGVYFAISAKYSAHDKYSKPDSAGLRRMYVARVLTGRHTLGNSSMVAPPQRGSDPSDRYDSLVDNLQNPSMFVIFHDDQAYPEYLITFS</sequence>
<evidence type="ECO:0000256" key="7">
    <source>
        <dbReference type="RuleBase" id="RU362114"/>
    </source>
</evidence>
<dbReference type="CDD" id="cd02907">
    <property type="entry name" value="Macro_Af1521_BAL-like"/>
    <property type="match status" value="1"/>
</dbReference>
<evidence type="ECO:0000259" key="11">
    <source>
        <dbReference type="PROSITE" id="PS51059"/>
    </source>
</evidence>
<dbReference type="Pfam" id="PF00644">
    <property type="entry name" value="PARP"/>
    <property type="match status" value="1"/>
</dbReference>
<dbReference type="InterPro" id="IPR057051">
    <property type="entry name" value="PARP14_RPM_1"/>
</dbReference>
<dbReference type="InterPro" id="IPR012317">
    <property type="entry name" value="Poly(ADP-ribose)pol_cat_dom"/>
</dbReference>
<dbReference type="InterPro" id="IPR057044">
    <property type="entry name" value="PARP14_KH_1"/>
</dbReference>
<evidence type="ECO:0000256" key="5">
    <source>
        <dbReference type="ARBA" id="ARBA00023242"/>
    </source>
</evidence>
<evidence type="ECO:0000313" key="13">
    <source>
        <dbReference type="EMBL" id="KAK7910394.1"/>
    </source>
</evidence>
<dbReference type="InterPro" id="IPR037197">
    <property type="entry name" value="WWE_dom_sf"/>
</dbReference>
<dbReference type="GO" id="GO:0010629">
    <property type="term" value="P:negative regulation of gene expression"/>
    <property type="evidence" value="ECO:0007669"/>
    <property type="project" value="TreeGrafter"/>
</dbReference>
<dbReference type="PROSITE" id="PS51154">
    <property type="entry name" value="MACRO"/>
    <property type="match status" value="3"/>
</dbReference>
<keyword evidence="4 7" id="KW-0520">NAD</keyword>
<reference evidence="14" key="1">
    <citation type="submission" date="2024-04" db="EMBL/GenBank/DDBJ databases">
        <title>Salinicola lusitanus LLJ914,a marine bacterium isolated from the Okinawa Trough.</title>
        <authorList>
            <person name="Li J."/>
        </authorList>
    </citation>
    <scope>NUCLEOTIDE SEQUENCE [LARGE SCALE GENOMIC DNA]</scope>
</reference>
<dbReference type="Gene3D" id="3.30.720.50">
    <property type="match status" value="1"/>
</dbReference>
<dbReference type="Pfam" id="PF01661">
    <property type="entry name" value="Macro"/>
    <property type="match status" value="3"/>
</dbReference>